<protein>
    <recommendedName>
        <fullName evidence="4">Lipoprotein</fullName>
    </recommendedName>
</protein>
<proteinExistence type="predicted"/>
<gene>
    <name evidence="2" type="ORF">SAMN04488105_1388</name>
</gene>
<evidence type="ECO:0008006" key="4">
    <source>
        <dbReference type="Google" id="ProtNLM"/>
    </source>
</evidence>
<dbReference type="AlphaFoldDB" id="A0A1G7MMG4"/>
<dbReference type="EMBL" id="FNAV01000038">
    <property type="protein sequence ID" value="SDF62917.1"/>
    <property type="molecule type" value="Genomic_DNA"/>
</dbReference>
<dbReference type="PROSITE" id="PS51257">
    <property type="entry name" value="PROKAR_LIPOPROTEIN"/>
    <property type="match status" value="1"/>
</dbReference>
<dbReference type="STRING" id="282683.SAMN04488105_1388"/>
<keyword evidence="3" id="KW-1185">Reference proteome</keyword>
<organism evidence="2 3">
    <name type="scientific">Salipiger thiooxidans</name>
    <dbReference type="NCBI Taxonomy" id="282683"/>
    <lineage>
        <taxon>Bacteria</taxon>
        <taxon>Pseudomonadati</taxon>
        <taxon>Pseudomonadota</taxon>
        <taxon>Alphaproteobacteria</taxon>
        <taxon>Rhodobacterales</taxon>
        <taxon>Roseobacteraceae</taxon>
        <taxon>Salipiger</taxon>
    </lineage>
</organism>
<dbReference type="Proteomes" id="UP000198994">
    <property type="component" value="Unassembled WGS sequence"/>
</dbReference>
<evidence type="ECO:0000313" key="3">
    <source>
        <dbReference type="Proteomes" id="UP000198994"/>
    </source>
</evidence>
<reference evidence="3" key="1">
    <citation type="submission" date="2016-10" db="EMBL/GenBank/DDBJ databases">
        <authorList>
            <person name="Varghese N."/>
            <person name="Submissions S."/>
        </authorList>
    </citation>
    <scope>NUCLEOTIDE SEQUENCE [LARGE SCALE GENOMIC DNA]</scope>
    <source>
        <strain evidence="3">DSM 10146</strain>
    </source>
</reference>
<accession>A0A1G7MMG4</accession>
<evidence type="ECO:0000313" key="2">
    <source>
        <dbReference type="EMBL" id="SDF62917.1"/>
    </source>
</evidence>
<dbReference type="RefSeq" id="WP_089964154.1">
    <property type="nucleotide sequence ID" value="NZ_FNAV01000038.1"/>
</dbReference>
<evidence type="ECO:0000256" key="1">
    <source>
        <dbReference type="SAM" id="SignalP"/>
    </source>
</evidence>
<name>A0A1G7MMG4_9RHOB</name>
<dbReference type="OrthoDB" id="7874998at2"/>
<feature type="signal peptide" evidence="1">
    <location>
        <begin position="1"/>
        <end position="18"/>
    </location>
</feature>
<feature type="chain" id="PRO_5011580259" description="Lipoprotein" evidence="1">
    <location>
        <begin position="19"/>
        <end position="77"/>
    </location>
</feature>
<sequence>MTKLLPTAALMLALAGCAGGVSTGRKSPCAGTFRTEGSYAVIPATATRGAVVSRGAASPVQMSFAAERANDCQFSPL</sequence>
<keyword evidence="1" id="KW-0732">Signal</keyword>